<dbReference type="EMBL" id="UIGY01000149">
    <property type="protein sequence ID" value="SUZ11840.1"/>
    <property type="molecule type" value="Genomic_DNA"/>
</dbReference>
<dbReference type="InterPro" id="IPR013083">
    <property type="entry name" value="Znf_RING/FYVE/PHD"/>
</dbReference>
<dbReference type="CDD" id="cd16457">
    <property type="entry name" value="RING-H2_BRAP2"/>
    <property type="match status" value="1"/>
</dbReference>
<feature type="non-terminal residue" evidence="10">
    <location>
        <position position="758"/>
    </location>
</feature>
<dbReference type="HOGENOM" id="CLU_009969_0_0_1"/>
<keyword evidence="1" id="KW-0479">Metal-binding</keyword>
<dbReference type="Pfam" id="PF07576">
    <property type="entry name" value="BRAP2"/>
    <property type="match status" value="1"/>
</dbReference>
<dbReference type="AlphaFoldDB" id="A0A061HG93"/>
<keyword evidence="5" id="KW-0175">Coiled coil</keyword>
<dbReference type="SMART" id="SM00290">
    <property type="entry name" value="ZnF_UBP"/>
    <property type="match status" value="1"/>
</dbReference>
<dbReference type="Proteomes" id="UP000053110">
    <property type="component" value="Unassembled WGS sequence"/>
</dbReference>
<dbReference type="PROSITE" id="PS50271">
    <property type="entry name" value="ZF_UBP"/>
    <property type="match status" value="1"/>
</dbReference>
<name>A0A061HG93_BLUGR</name>
<dbReference type="GO" id="GO:0016567">
    <property type="term" value="P:protein ubiquitination"/>
    <property type="evidence" value="ECO:0007669"/>
    <property type="project" value="TreeGrafter"/>
</dbReference>
<feature type="compositionally biased region" description="Basic residues" evidence="6">
    <location>
        <begin position="747"/>
        <end position="758"/>
    </location>
</feature>
<evidence type="ECO:0000313" key="11">
    <source>
        <dbReference type="Proteomes" id="UP000053110"/>
    </source>
</evidence>
<dbReference type="SMART" id="SM00184">
    <property type="entry name" value="RING"/>
    <property type="match status" value="1"/>
</dbReference>
<dbReference type="PANTHER" id="PTHR24007:SF7">
    <property type="entry name" value="BRCA1-ASSOCIATED PROTEIN"/>
    <property type="match status" value="1"/>
</dbReference>
<evidence type="ECO:0000313" key="10">
    <source>
        <dbReference type="EMBL" id="SUZ11840.1"/>
    </source>
</evidence>
<dbReference type="GO" id="GO:0007265">
    <property type="term" value="P:Ras protein signal transduction"/>
    <property type="evidence" value="ECO:0007669"/>
    <property type="project" value="TreeGrafter"/>
</dbReference>
<evidence type="ECO:0000256" key="3">
    <source>
        <dbReference type="ARBA" id="ARBA00022833"/>
    </source>
</evidence>
<dbReference type="OrthoDB" id="273556at2759"/>
<evidence type="ECO:0000256" key="1">
    <source>
        <dbReference type="ARBA" id="ARBA00022723"/>
    </source>
</evidence>
<reference evidence="11" key="1">
    <citation type="journal article" date="2013" name="Nat. Genet.">
        <title>The wheat powdery mildew genome shows the unique evolution of an obligate biotroph.</title>
        <authorList>
            <person name="Wicker T."/>
            <person name="Oberhaensli S."/>
            <person name="Parlange F."/>
            <person name="Buchmann J.P."/>
            <person name="Shatalina M."/>
            <person name="Roffler S."/>
            <person name="Ben-David R."/>
            <person name="Dolezel J."/>
            <person name="Simkova H."/>
            <person name="Schulze-Lefert P."/>
            <person name="Spanu P.D."/>
            <person name="Bruggmann R."/>
            <person name="Amselem J."/>
            <person name="Quesneville H."/>
            <person name="Ver Loren van Themaat E."/>
            <person name="Paape T."/>
            <person name="Shimizu K.K."/>
            <person name="Keller B."/>
        </authorList>
    </citation>
    <scope>NUCLEOTIDE SEQUENCE [LARGE SCALE GENOMIC DNA]</scope>
    <source>
        <strain evidence="11">96224</strain>
    </source>
</reference>
<protein>
    <submittedName>
        <fullName evidence="10">BgtA-20792</fullName>
    </submittedName>
</protein>
<feature type="domain" description="UBP-type" evidence="8">
    <location>
        <begin position="435"/>
        <end position="544"/>
    </location>
</feature>
<keyword evidence="3" id="KW-0862">Zinc</keyword>
<dbReference type="InterPro" id="IPR001607">
    <property type="entry name" value="Znf_UBP"/>
</dbReference>
<evidence type="ECO:0000256" key="4">
    <source>
        <dbReference type="PROSITE-ProRule" id="PRU00502"/>
    </source>
</evidence>
<dbReference type="InterPro" id="IPR001841">
    <property type="entry name" value="Znf_RING"/>
</dbReference>
<evidence type="ECO:0000259" key="7">
    <source>
        <dbReference type="PROSITE" id="PS50089"/>
    </source>
</evidence>
<evidence type="ECO:0000256" key="2">
    <source>
        <dbReference type="ARBA" id="ARBA00022771"/>
    </source>
</evidence>
<evidence type="ECO:0000259" key="8">
    <source>
        <dbReference type="PROSITE" id="PS50271"/>
    </source>
</evidence>
<keyword evidence="2 4" id="KW-0863">Zinc-finger</keyword>
<dbReference type="Pfam" id="PF13639">
    <property type="entry name" value="zf-RING_2"/>
    <property type="match status" value="1"/>
</dbReference>
<feature type="coiled-coil region" evidence="5">
    <location>
        <begin position="609"/>
        <end position="643"/>
    </location>
</feature>
<reference evidence="10" key="3">
    <citation type="submission" date="2018-07" db="EMBL/GenBank/DDBJ databases">
        <authorList>
            <person name="Quirk P.G."/>
            <person name="Krulwich T.A."/>
        </authorList>
    </citation>
    <scope>NUCLEOTIDE SEQUENCE</scope>
    <source>
        <strain evidence="10">96224</strain>
    </source>
</reference>
<dbReference type="GO" id="GO:0008270">
    <property type="term" value="F:zinc ion binding"/>
    <property type="evidence" value="ECO:0007669"/>
    <property type="project" value="UniProtKB-KW"/>
</dbReference>
<evidence type="ECO:0000256" key="6">
    <source>
        <dbReference type="SAM" id="MobiDB-lite"/>
    </source>
</evidence>
<reference evidence="9" key="2">
    <citation type="submission" date="2013-01" db="EMBL/GenBank/DDBJ databases">
        <title>The wheat powdery mildew genome reveals unique evolution of an obligate biotroph.</title>
        <authorList>
            <person name="Oberhaensli S."/>
            <person name="Wicker T."/>
            <person name="Keller B."/>
        </authorList>
    </citation>
    <scope>NUCLEOTIDE SEQUENCE</scope>
    <source>
        <strain evidence="9">96224</strain>
    </source>
</reference>
<feature type="region of interest" description="Disordered" evidence="6">
    <location>
        <begin position="735"/>
        <end position="758"/>
    </location>
</feature>
<dbReference type="GO" id="GO:0061630">
    <property type="term" value="F:ubiquitin protein ligase activity"/>
    <property type="evidence" value="ECO:0007669"/>
    <property type="project" value="TreeGrafter"/>
</dbReference>
<organism evidence="10">
    <name type="scientific">Blumeria graminis f. sp. tritici 96224</name>
    <dbReference type="NCBI Taxonomy" id="1268274"/>
    <lineage>
        <taxon>Eukaryota</taxon>
        <taxon>Fungi</taxon>
        <taxon>Dikarya</taxon>
        <taxon>Ascomycota</taxon>
        <taxon>Pezizomycotina</taxon>
        <taxon>Leotiomycetes</taxon>
        <taxon>Erysiphales</taxon>
        <taxon>Erysiphaceae</taxon>
        <taxon>Blumeria</taxon>
    </lineage>
</organism>
<accession>A0A061HG93</accession>
<feature type="domain" description="RING-type" evidence="7">
    <location>
        <begin position="402"/>
        <end position="441"/>
    </location>
</feature>
<dbReference type="SUPFAM" id="SSF57850">
    <property type="entry name" value="RING/U-box"/>
    <property type="match status" value="2"/>
</dbReference>
<proteinExistence type="predicted"/>
<evidence type="ECO:0000313" key="9">
    <source>
        <dbReference type="EMBL" id="EPQ63427.1"/>
    </source>
</evidence>
<dbReference type="Pfam" id="PF02148">
    <property type="entry name" value="zf-UBP"/>
    <property type="match status" value="1"/>
</dbReference>
<gene>
    <name evidence="9" type="ORF">BGT96224_A20792</name>
    <name evidence="10" type="ORF">BGT96224V2_LOCUS5008</name>
</gene>
<dbReference type="GO" id="GO:0005737">
    <property type="term" value="C:cytoplasm"/>
    <property type="evidence" value="ECO:0007669"/>
    <property type="project" value="TreeGrafter"/>
</dbReference>
<dbReference type="EMBL" id="KE375121">
    <property type="protein sequence ID" value="EPQ63427.1"/>
    <property type="molecule type" value="Genomic_DNA"/>
</dbReference>
<dbReference type="InterPro" id="IPR011422">
    <property type="entry name" value="BRAP2/ETP1_RRM"/>
</dbReference>
<evidence type="ECO:0000256" key="5">
    <source>
        <dbReference type="SAM" id="Coils"/>
    </source>
</evidence>
<dbReference type="InterPro" id="IPR047243">
    <property type="entry name" value="RING-H2_BRAP2"/>
</dbReference>
<dbReference type="PANTHER" id="PTHR24007">
    <property type="entry name" value="BRCA1-ASSOCIATED PROTEIN"/>
    <property type="match status" value="1"/>
</dbReference>
<sequence>MHPNYYYHLKFELYQFNSSSDKAESIEKKKKDCEIGPWIPPSSSDIFNSVNWPGKDWEHTLSNLKAEKVIECDSPLGTVKKNNKVSGIIYYRNSFHGRDKEEKLGTFDSKWNNSPGSRLNPRNTVIDCGLNRAGKIENKAAKIKATESVKTYSKNCLQSLEQESTKRRFSLAKKDWRFGLVVIVSIDEGMTSYTKDMNNSVKNGTGKHNRLDYERGITDSLSTEDDRMRAVKANLELIQGKDTKMGWGIVHFYREGDETPLSEFKRDDLEAEKKQCTTLCIPAVPSYLTASYFLDWVGEKTREQVSHFRMVMTGELTRYLALMKFRDEKAARLWKEEWDGKLFKNTEPEICHVVFIKSITFNAPPVDIATQSSASFPFSTHDSFTPSSIIKPTASLIELPTCPVCLERMDETSGLLTILCQHMFHCACLLKWKDSSCPVCRHTNSSQKFSQEMPFGSGKASLCSTCDCDDDLWICLICGNVGCGRYKGGHAKEHWKASSHCFALEIETQHVWDYADDVWVHRLIRDKGDSSKIIELPSHTSGNMIDSHRSLSEQDMVPRSKLDVLGIEYTHLLTSQLDSQRNYYEALVNEATSKATSACLAETSATKAASEALAKLRSLEDDYATIQSNLAAQSRDLEREKRKADKSAEMAREFSNSLVEERRVSEGLMKRIEHLNSKLASTTLEQEVLKSEICELQSTNHDLLFNLSVGEKMRAMEASGEAGLAKGELEAGIVCLPDPQPEEVEKRRRKSRGKGKKK</sequence>
<dbReference type="PROSITE" id="PS50089">
    <property type="entry name" value="ZF_RING_2"/>
    <property type="match status" value="1"/>
</dbReference>
<dbReference type="Gene3D" id="3.30.40.10">
    <property type="entry name" value="Zinc/RING finger domain, C3HC4 (zinc finger)"/>
    <property type="match status" value="2"/>
</dbReference>